<dbReference type="GO" id="GO:0008299">
    <property type="term" value="P:isoprenoid biosynthetic process"/>
    <property type="evidence" value="ECO:0007669"/>
    <property type="project" value="UniProtKB-KW"/>
</dbReference>
<dbReference type="GO" id="GO:1990234">
    <property type="term" value="C:transferase complex"/>
    <property type="evidence" value="ECO:0007669"/>
    <property type="project" value="TreeGrafter"/>
</dbReference>
<dbReference type="Pfam" id="PF00348">
    <property type="entry name" value="polyprenyl_synt"/>
    <property type="match status" value="1"/>
</dbReference>
<evidence type="ECO:0000313" key="8">
    <source>
        <dbReference type="EMBL" id="EKF30382.1"/>
    </source>
</evidence>
<evidence type="ECO:0000256" key="4">
    <source>
        <dbReference type="ARBA" id="ARBA00022723"/>
    </source>
</evidence>
<dbReference type="EMBL" id="AHKC01012169">
    <property type="protein sequence ID" value="EKF30382.1"/>
    <property type="molecule type" value="Genomic_DNA"/>
</dbReference>
<dbReference type="InterPro" id="IPR000092">
    <property type="entry name" value="Polyprenyl_synt"/>
</dbReference>
<dbReference type="InterPro" id="IPR033749">
    <property type="entry name" value="Polyprenyl_synt_CS"/>
</dbReference>
<keyword evidence="5" id="KW-0460">Magnesium</keyword>
<protein>
    <submittedName>
        <fullName evidence="8">Solanesyl-diphosphate synthase, putative</fullName>
    </submittedName>
</protein>
<gene>
    <name evidence="8" type="ORF">MOQ_005810</name>
</gene>
<keyword evidence="3 7" id="KW-0808">Transferase</keyword>
<evidence type="ECO:0000256" key="5">
    <source>
        <dbReference type="ARBA" id="ARBA00022842"/>
    </source>
</evidence>
<dbReference type="GO" id="GO:0004659">
    <property type="term" value="F:prenyltransferase activity"/>
    <property type="evidence" value="ECO:0007669"/>
    <property type="project" value="InterPro"/>
</dbReference>
<dbReference type="SFLD" id="SFLDS00005">
    <property type="entry name" value="Isoprenoid_Synthase_Type_I"/>
    <property type="match status" value="1"/>
</dbReference>
<dbReference type="GO" id="GO:0006744">
    <property type="term" value="P:ubiquinone biosynthetic process"/>
    <property type="evidence" value="ECO:0007669"/>
    <property type="project" value="TreeGrafter"/>
</dbReference>
<keyword evidence="6" id="KW-0414">Isoprene biosynthesis</keyword>
<dbReference type="Gene3D" id="1.10.600.10">
    <property type="entry name" value="Farnesyl Diphosphate Synthase"/>
    <property type="match status" value="1"/>
</dbReference>
<dbReference type="PANTHER" id="PTHR12001">
    <property type="entry name" value="GERANYLGERANYL PYROPHOSPHATE SYNTHASE"/>
    <property type="match status" value="1"/>
</dbReference>
<proteinExistence type="inferred from homology"/>
<comment type="caution">
    <text evidence="8">The sequence shown here is derived from an EMBL/GenBank/DDBJ whole genome shotgun (WGS) entry which is preliminary data.</text>
</comment>
<organism evidence="8 9">
    <name type="scientific">Trypanosoma cruzi marinkellei</name>
    <dbReference type="NCBI Taxonomy" id="85056"/>
    <lineage>
        <taxon>Eukaryota</taxon>
        <taxon>Discoba</taxon>
        <taxon>Euglenozoa</taxon>
        <taxon>Kinetoplastea</taxon>
        <taxon>Metakinetoplastina</taxon>
        <taxon>Trypanosomatida</taxon>
        <taxon>Trypanosomatidae</taxon>
        <taxon>Trypanosoma</taxon>
        <taxon>Schizotrypanum</taxon>
    </lineage>
</organism>
<evidence type="ECO:0000313" key="9">
    <source>
        <dbReference type="Proteomes" id="UP000007350"/>
    </source>
</evidence>
<dbReference type="Proteomes" id="UP000007350">
    <property type="component" value="Unassembled WGS sequence"/>
</dbReference>
<dbReference type="CDD" id="cd00685">
    <property type="entry name" value="Trans_IPPS_HT"/>
    <property type="match status" value="1"/>
</dbReference>
<dbReference type="GO" id="GO:0046872">
    <property type="term" value="F:metal ion binding"/>
    <property type="evidence" value="ECO:0007669"/>
    <property type="project" value="UniProtKB-KW"/>
</dbReference>
<sequence>MLKTGLCRRAAATTTTTITTSTVPSNPLTEEGRPFAMVAREVRIMQQNVAGLVSNSNNAVLNHIAKYVFSVSGKMLRPTLVAMMAHALLPPHVSEKIRAETIVSMDDISSSAIRPFLRLGEITELLHTATLVHDDVMDNSNTRRGQPTVHCLYDAKRAVLAGDFLLARASMWIAALGHSRVVLLMSTALEDLAAGEMMQMDGCFDIESYEKKSYCKTASLIANSLASTAVIAGLPNTAYEEAAAKFGKHLGIAFQIVDDCLDITGDDKSLGKPKMADMEEGIATLPVLLAAREEARVYEAVRRRFKNPGDTEMCMEAVERHGCVAEALEHASEHCRHGVEALHALHPSPAKECLEAAMGLILTRQV</sequence>
<name>K2NNF0_TRYCR</name>
<dbReference type="SUPFAM" id="SSF48576">
    <property type="entry name" value="Terpenoid synthases"/>
    <property type="match status" value="1"/>
</dbReference>
<evidence type="ECO:0000256" key="7">
    <source>
        <dbReference type="RuleBase" id="RU004466"/>
    </source>
</evidence>
<evidence type="ECO:0000256" key="3">
    <source>
        <dbReference type="ARBA" id="ARBA00022679"/>
    </source>
</evidence>
<evidence type="ECO:0000256" key="1">
    <source>
        <dbReference type="ARBA" id="ARBA00001946"/>
    </source>
</evidence>
<dbReference type="PANTHER" id="PTHR12001:SF69">
    <property type="entry name" value="ALL TRANS-POLYPRENYL-DIPHOSPHATE SYNTHASE PDSS1"/>
    <property type="match status" value="1"/>
</dbReference>
<comment type="similarity">
    <text evidence="2 7">Belongs to the FPP/GGPP synthase family.</text>
</comment>
<keyword evidence="4" id="KW-0479">Metal-binding</keyword>
<reference evidence="8 9" key="1">
    <citation type="journal article" date="2012" name="BMC Genomics">
        <title>Comparative genomic analysis of human infective Trypanosoma cruzi lineages with the bat-restricted subspecies T. cruzi marinkellei.</title>
        <authorList>
            <person name="Franzen O."/>
            <person name="Talavera-Lopez C."/>
            <person name="Ochaya S."/>
            <person name="Butler C.E."/>
            <person name="Messenger L.A."/>
            <person name="Lewis M.D."/>
            <person name="Llewellyn M.S."/>
            <person name="Marinkelle C.J."/>
            <person name="Tyler K.M."/>
            <person name="Miles M.A."/>
            <person name="Andersson B."/>
        </authorList>
    </citation>
    <scope>NUCLEOTIDE SEQUENCE [LARGE SCALE GENOMIC DNA]</scope>
    <source>
        <strain evidence="8 9">B7</strain>
    </source>
</reference>
<dbReference type="InterPro" id="IPR008949">
    <property type="entry name" value="Isoprenoid_synthase_dom_sf"/>
</dbReference>
<evidence type="ECO:0000256" key="6">
    <source>
        <dbReference type="ARBA" id="ARBA00023229"/>
    </source>
</evidence>
<dbReference type="AlphaFoldDB" id="K2NNF0"/>
<evidence type="ECO:0000256" key="2">
    <source>
        <dbReference type="ARBA" id="ARBA00006706"/>
    </source>
</evidence>
<keyword evidence="9" id="KW-1185">Reference proteome</keyword>
<accession>K2NNF0</accession>
<comment type="cofactor">
    <cofactor evidence="1">
        <name>Mg(2+)</name>
        <dbReference type="ChEBI" id="CHEBI:18420"/>
    </cofactor>
</comment>
<dbReference type="PROSITE" id="PS00723">
    <property type="entry name" value="POLYPRENYL_SYNTHASE_1"/>
    <property type="match status" value="1"/>
</dbReference>
<dbReference type="OrthoDB" id="9927103at2759"/>